<feature type="compositionally biased region" description="Basic residues" evidence="1">
    <location>
        <begin position="63"/>
        <end position="75"/>
    </location>
</feature>
<name>A0AA35Y5N1_LACSI</name>
<keyword evidence="3" id="KW-1185">Reference proteome</keyword>
<evidence type="ECO:0000313" key="2">
    <source>
        <dbReference type="EMBL" id="CAI9259666.1"/>
    </source>
</evidence>
<sequence>MADRSNFSFIGSILEVMFCDVPPTSKILEGYRTLTPSVPRPLTNGFQEILAERKAPTASTTAPKRRKQHARKRKSPTPTLSQREGENTDSETESKIRIEEDPPAHIAEDEPASSLNHEVTPPFNDSVPSPPPSPKTTTSIPITIAPIPPPVSSQPSTTIALSISIFTESTISPHTSPIRTDDSEMLFRDDEDDDLDGFTFSAF</sequence>
<organism evidence="2 3">
    <name type="scientific">Lactuca saligna</name>
    <name type="common">Willowleaf lettuce</name>
    <dbReference type="NCBI Taxonomy" id="75948"/>
    <lineage>
        <taxon>Eukaryota</taxon>
        <taxon>Viridiplantae</taxon>
        <taxon>Streptophyta</taxon>
        <taxon>Embryophyta</taxon>
        <taxon>Tracheophyta</taxon>
        <taxon>Spermatophyta</taxon>
        <taxon>Magnoliopsida</taxon>
        <taxon>eudicotyledons</taxon>
        <taxon>Gunneridae</taxon>
        <taxon>Pentapetalae</taxon>
        <taxon>asterids</taxon>
        <taxon>campanulids</taxon>
        <taxon>Asterales</taxon>
        <taxon>Asteraceae</taxon>
        <taxon>Cichorioideae</taxon>
        <taxon>Cichorieae</taxon>
        <taxon>Lactucinae</taxon>
        <taxon>Lactuca</taxon>
    </lineage>
</organism>
<feature type="region of interest" description="Disordered" evidence="1">
    <location>
        <begin position="51"/>
        <end position="139"/>
    </location>
</feature>
<accession>A0AA35Y5N1</accession>
<dbReference type="AlphaFoldDB" id="A0AA35Y5N1"/>
<proteinExistence type="predicted"/>
<evidence type="ECO:0000313" key="3">
    <source>
        <dbReference type="Proteomes" id="UP001177003"/>
    </source>
</evidence>
<evidence type="ECO:0000256" key="1">
    <source>
        <dbReference type="SAM" id="MobiDB-lite"/>
    </source>
</evidence>
<gene>
    <name evidence="2" type="ORF">LSALG_LOCUS547</name>
</gene>
<protein>
    <submittedName>
        <fullName evidence="2">Uncharacterized protein</fullName>
    </submittedName>
</protein>
<feature type="compositionally biased region" description="Basic and acidic residues" evidence="1">
    <location>
        <begin position="92"/>
        <end position="108"/>
    </location>
</feature>
<reference evidence="2" key="1">
    <citation type="submission" date="2023-04" db="EMBL/GenBank/DDBJ databases">
        <authorList>
            <person name="Vijverberg K."/>
            <person name="Xiong W."/>
            <person name="Schranz E."/>
        </authorList>
    </citation>
    <scope>NUCLEOTIDE SEQUENCE</scope>
</reference>
<dbReference type="Proteomes" id="UP001177003">
    <property type="component" value="Chromosome 0"/>
</dbReference>
<dbReference type="EMBL" id="OX465086">
    <property type="protein sequence ID" value="CAI9259666.1"/>
    <property type="molecule type" value="Genomic_DNA"/>
</dbReference>